<keyword evidence="4" id="KW-1185">Reference proteome</keyword>
<feature type="domain" description="Glycosyltransferase subfamily 4-like N-terminal" evidence="2">
    <location>
        <begin position="53"/>
        <end position="155"/>
    </location>
</feature>
<dbReference type="InterPro" id="IPR028098">
    <property type="entry name" value="Glyco_trans_4-like_N"/>
</dbReference>
<protein>
    <submittedName>
        <fullName evidence="3">Uncharacterized protein</fullName>
    </submittedName>
</protein>
<dbReference type="InterPro" id="IPR001296">
    <property type="entry name" value="Glyco_trans_1"/>
</dbReference>
<organism evidence="3 4">
    <name type="scientific">Prevotella pectinovora</name>
    <dbReference type="NCBI Taxonomy" id="1602169"/>
    <lineage>
        <taxon>Bacteria</taxon>
        <taxon>Pseudomonadati</taxon>
        <taxon>Bacteroidota</taxon>
        <taxon>Bacteroidia</taxon>
        <taxon>Bacteroidales</taxon>
        <taxon>Prevotellaceae</taxon>
        <taxon>Prevotella</taxon>
    </lineage>
</organism>
<dbReference type="Pfam" id="PF13439">
    <property type="entry name" value="Glyco_transf_4"/>
    <property type="match status" value="1"/>
</dbReference>
<evidence type="ECO:0000259" key="2">
    <source>
        <dbReference type="Pfam" id="PF13439"/>
    </source>
</evidence>
<dbReference type="PANTHER" id="PTHR12526">
    <property type="entry name" value="GLYCOSYLTRANSFERASE"/>
    <property type="match status" value="1"/>
</dbReference>
<dbReference type="Gene3D" id="3.40.50.2000">
    <property type="entry name" value="Glycogen Phosphorylase B"/>
    <property type="match status" value="2"/>
</dbReference>
<evidence type="ECO:0000313" key="4">
    <source>
        <dbReference type="Proteomes" id="UP000032046"/>
    </source>
</evidence>
<accession>A0A0D0HE53</accession>
<dbReference type="SUPFAM" id="SSF53756">
    <property type="entry name" value="UDP-Glycosyltransferase/glycogen phosphorylase"/>
    <property type="match status" value="1"/>
</dbReference>
<dbReference type="EMBL" id="JXQK01000044">
    <property type="protein sequence ID" value="KIP63318.1"/>
    <property type="molecule type" value="Genomic_DNA"/>
</dbReference>
<gene>
    <name evidence="3" type="ORF">ST44_04045</name>
</gene>
<proteinExistence type="predicted"/>
<dbReference type="AlphaFoldDB" id="A0A0D0HE53"/>
<dbReference type="CDD" id="cd03801">
    <property type="entry name" value="GT4_PimA-like"/>
    <property type="match status" value="1"/>
</dbReference>
<dbReference type="Pfam" id="PF00534">
    <property type="entry name" value="Glycos_transf_1"/>
    <property type="match status" value="1"/>
</dbReference>
<evidence type="ECO:0000313" key="3">
    <source>
        <dbReference type="EMBL" id="KIP63318.1"/>
    </source>
</evidence>
<comment type="caution">
    <text evidence="3">The sequence shown here is derived from an EMBL/GenBank/DDBJ whole genome shotgun (WGS) entry which is preliminary data.</text>
</comment>
<sequence>MTRVLMVGSAEQSGGGVASVVRLMKGMPFWQKYHCGWLGTQIQRNYGVKLWYALKAYAKALFTIWGYDIVHFHTVPDRICLIIQMPVLLLALLGRKKIIMHVHMGNQLENHTKNKLFIWCLNRADRVVLLAKKWQKCFAEWFPTVKAKTAVIYNACAPTPTVDYSIKEKSIIMAAFLNYNKHPDLLLKAWKNLKADFPDWHLTIMGNGEVERFQTMAHGMALDDSVTFTGYITGKQKEDVWNRASIYCMCSRNEGFPMVVLEAWARGVAVVSTPVGGLPDVIEEGRNCLTFPFDDVDTLTVQLRRLMESSELRKQMAEYSKTFGERVFAPVKVNESIEKLYEEILNG</sequence>
<dbReference type="STRING" id="1602171.ST44_04045"/>
<dbReference type="RefSeq" id="WP_042518291.1">
    <property type="nucleotide sequence ID" value="NZ_JXQK01000044.1"/>
</dbReference>
<feature type="domain" description="Glycosyl transferase family 1" evidence="1">
    <location>
        <begin position="167"/>
        <end position="321"/>
    </location>
</feature>
<evidence type="ECO:0000259" key="1">
    <source>
        <dbReference type="Pfam" id="PF00534"/>
    </source>
</evidence>
<dbReference type="GO" id="GO:0016757">
    <property type="term" value="F:glycosyltransferase activity"/>
    <property type="evidence" value="ECO:0007669"/>
    <property type="project" value="InterPro"/>
</dbReference>
<name>A0A0D0HE53_9BACT</name>
<reference evidence="3 4" key="1">
    <citation type="submission" date="2015-01" db="EMBL/GenBank/DDBJ databases">
        <title>Comparative genomics of non-oral Prevotella species.</title>
        <authorList>
            <person name="Accetto T."/>
            <person name="Nograsek B."/>
            <person name="Avgustin G."/>
        </authorList>
    </citation>
    <scope>NUCLEOTIDE SEQUENCE [LARGE SCALE GENOMIC DNA]</scope>
    <source>
        <strain evidence="3 4">P5-119</strain>
    </source>
</reference>
<dbReference type="Proteomes" id="UP000032046">
    <property type="component" value="Unassembled WGS sequence"/>
</dbReference>